<reference evidence="3" key="1">
    <citation type="submission" date="2016-03" db="EMBL/GenBank/DDBJ databases">
        <authorList>
            <person name="Devillers Hugo."/>
        </authorList>
    </citation>
    <scope>NUCLEOTIDE SEQUENCE [LARGE SCALE GENOMIC DNA]</scope>
</reference>
<dbReference type="Proteomes" id="UP000189911">
    <property type="component" value="Chromosome C"/>
</dbReference>
<dbReference type="OrthoDB" id="3981267at2759"/>
<organism evidence="2 3">
    <name type="scientific">Lachancea nothofagi CBS 11611</name>
    <dbReference type="NCBI Taxonomy" id="1266666"/>
    <lineage>
        <taxon>Eukaryota</taxon>
        <taxon>Fungi</taxon>
        <taxon>Dikarya</taxon>
        <taxon>Ascomycota</taxon>
        <taxon>Saccharomycotina</taxon>
        <taxon>Saccharomycetes</taxon>
        <taxon>Saccharomycetales</taxon>
        <taxon>Saccharomycetaceae</taxon>
        <taxon>Lachancea</taxon>
    </lineage>
</organism>
<dbReference type="EMBL" id="LT598446">
    <property type="protein sequence ID" value="SCU86542.1"/>
    <property type="molecule type" value="Genomic_DNA"/>
</dbReference>
<evidence type="ECO:0000256" key="1">
    <source>
        <dbReference type="SAM" id="MobiDB-lite"/>
    </source>
</evidence>
<sequence>MKAQKNYHKGARALVANGSIMNIEYSPNPSSGKPIYERTPKKRDSFKIKKTKRFDATEACSPHGESPEKHNGFVPSSQFDSNGAMRNSAYTNRAYAAANGSMAHYTLMSYSNSNNQLNSNVTFGNKPEGLTGPRLQEPADHDVNHIFDDFEQFSFQTFPSYFNPRTASNMPHQEKVNKWIENVPTFNVSGERWRSECYSVDLELDWEEQEFDYGLAHHHDYMPFSLATADEVLHLQAKRLDTLVRRIYELTPEIPLSSTTTGR</sequence>
<feature type="region of interest" description="Disordered" evidence="1">
    <location>
        <begin position="54"/>
        <end position="80"/>
    </location>
</feature>
<protein>
    <submittedName>
        <fullName evidence="2">LANO_0C08350g1_1</fullName>
    </submittedName>
</protein>
<proteinExistence type="predicted"/>
<name>A0A1G4J955_9SACH</name>
<keyword evidence="3" id="KW-1185">Reference proteome</keyword>
<accession>A0A1G4J955</accession>
<evidence type="ECO:0000313" key="2">
    <source>
        <dbReference type="EMBL" id="SCU86542.1"/>
    </source>
</evidence>
<gene>
    <name evidence="2" type="ORF">LANO_0C08350G</name>
</gene>
<evidence type="ECO:0000313" key="3">
    <source>
        <dbReference type="Proteomes" id="UP000189911"/>
    </source>
</evidence>
<dbReference type="AlphaFoldDB" id="A0A1G4J955"/>